<evidence type="ECO:0000259" key="6">
    <source>
        <dbReference type="PROSITE" id="PS51898"/>
    </source>
</evidence>
<dbReference type="PANTHER" id="PTHR30349">
    <property type="entry name" value="PHAGE INTEGRASE-RELATED"/>
    <property type="match status" value="1"/>
</dbReference>
<dbReference type="InterPro" id="IPR010998">
    <property type="entry name" value="Integrase_recombinase_N"/>
</dbReference>
<sequence>MTAKKSPFLTQVSQGMRMRGYSIKTEKAYLYWIKAFINFQRKRHPEVMGHAEVTQFLSFLSNSRNVAINTQKVALNALVYLYHKHLKQELGDLGFRYATKQRQLPIVLSTDEVAEVLCQLNGRDQLIVQLLYGSGLRISECLRLRIQDIDLARCSLTVRNGKGHKDRQTILSQKCANKLPAYIDAARAIQIKDNTNGIGPSLPNALERKYPNAFRQAGWMFVFPSSTTSDNPYTKTHCRHHLHQSVIRKALAAAVRKTNIIKRVTCHTFRHSFATHLLQAGRDIRSIQELLGHNDVNTTQIYTHVLGQHYAGTVSPLDNL</sequence>
<evidence type="ECO:0000256" key="2">
    <source>
        <dbReference type="ARBA" id="ARBA00022908"/>
    </source>
</evidence>
<dbReference type="RefSeq" id="WP_202721966.1">
    <property type="nucleotide sequence ID" value="NZ_BPEX01000032.1"/>
</dbReference>
<keyword evidence="4" id="KW-0233">DNA recombination</keyword>
<evidence type="ECO:0000256" key="3">
    <source>
        <dbReference type="ARBA" id="ARBA00023125"/>
    </source>
</evidence>
<dbReference type="SUPFAM" id="SSF56349">
    <property type="entry name" value="DNA breaking-rejoining enzymes"/>
    <property type="match status" value="1"/>
</dbReference>
<dbReference type="NCBIfam" id="TIGR02249">
    <property type="entry name" value="integrase_gron"/>
    <property type="match status" value="1"/>
</dbReference>
<keyword evidence="2" id="KW-0229">DNA integration</keyword>
<dbReference type="InterPro" id="IPR011946">
    <property type="entry name" value="Integrase_integron-type"/>
</dbReference>
<dbReference type="CDD" id="cd01193">
    <property type="entry name" value="INT_IntI_C"/>
    <property type="match status" value="1"/>
</dbReference>
<feature type="domain" description="Tyr recombinase" evidence="6">
    <location>
        <begin position="103"/>
        <end position="315"/>
    </location>
</feature>
<comment type="similarity">
    <text evidence="1">Belongs to the 'phage' integrase family.</text>
</comment>
<dbReference type="Gene3D" id="1.10.443.10">
    <property type="entry name" value="Intergrase catalytic core"/>
    <property type="match status" value="1"/>
</dbReference>
<protein>
    <submittedName>
        <fullName evidence="8">Integron integrase</fullName>
    </submittedName>
</protein>
<evidence type="ECO:0000313" key="8">
    <source>
        <dbReference type="EMBL" id="MBL4913697.1"/>
    </source>
</evidence>
<name>A0ABS1T1K8_9GAMM</name>
<keyword evidence="3 5" id="KW-0238">DNA-binding</keyword>
<dbReference type="Proteomes" id="UP000604898">
    <property type="component" value="Unassembled WGS sequence"/>
</dbReference>
<dbReference type="EMBL" id="JAESVD010000006">
    <property type="protein sequence ID" value="MBL4913697.1"/>
    <property type="molecule type" value="Genomic_DNA"/>
</dbReference>
<dbReference type="Pfam" id="PF13495">
    <property type="entry name" value="Phage_int_SAM_4"/>
    <property type="match status" value="1"/>
</dbReference>
<evidence type="ECO:0000256" key="4">
    <source>
        <dbReference type="ARBA" id="ARBA00023172"/>
    </source>
</evidence>
<evidence type="ECO:0000313" key="9">
    <source>
        <dbReference type="Proteomes" id="UP000604898"/>
    </source>
</evidence>
<dbReference type="InterPro" id="IPR002104">
    <property type="entry name" value="Integrase_catalytic"/>
</dbReference>
<comment type="caution">
    <text evidence="8">The sequence shown here is derived from an EMBL/GenBank/DDBJ whole genome shotgun (WGS) entry which is preliminary data.</text>
</comment>
<dbReference type="InterPro" id="IPR004107">
    <property type="entry name" value="Integrase_SAM-like_N"/>
</dbReference>
<dbReference type="InterPro" id="IPR011010">
    <property type="entry name" value="DNA_brk_join_enz"/>
</dbReference>
<dbReference type="InterPro" id="IPR013762">
    <property type="entry name" value="Integrase-like_cat_sf"/>
</dbReference>
<dbReference type="InterPro" id="IPR044068">
    <property type="entry name" value="CB"/>
</dbReference>
<dbReference type="PANTHER" id="PTHR30349:SF64">
    <property type="entry name" value="PROPHAGE INTEGRASE INTD-RELATED"/>
    <property type="match status" value="1"/>
</dbReference>
<dbReference type="PROSITE" id="PS51900">
    <property type="entry name" value="CB"/>
    <property type="match status" value="1"/>
</dbReference>
<dbReference type="InterPro" id="IPR050090">
    <property type="entry name" value="Tyrosine_recombinase_XerCD"/>
</dbReference>
<proteinExistence type="inferred from homology"/>
<evidence type="ECO:0000256" key="5">
    <source>
        <dbReference type="PROSITE-ProRule" id="PRU01248"/>
    </source>
</evidence>
<feature type="domain" description="Core-binding (CB)" evidence="7">
    <location>
        <begin position="1"/>
        <end position="79"/>
    </location>
</feature>
<dbReference type="PROSITE" id="PS51898">
    <property type="entry name" value="TYR_RECOMBINASE"/>
    <property type="match status" value="1"/>
</dbReference>
<organism evidence="8 9">
    <name type="scientific">Shewanella schlegeliana</name>
    <dbReference type="NCBI Taxonomy" id="190308"/>
    <lineage>
        <taxon>Bacteria</taxon>
        <taxon>Pseudomonadati</taxon>
        <taxon>Pseudomonadota</taxon>
        <taxon>Gammaproteobacteria</taxon>
        <taxon>Alteromonadales</taxon>
        <taxon>Shewanellaceae</taxon>
        <taxon>Shewanella</taxon>
    </lineage>
</organism>
<dbReference type="Pfam" id="PF00589">
    <property type="entry name" value="Phage_integrase"/>
    <property type="match status" value="1"/>
</dbReference>
<reference evidence="8 9" key="1">
    <citation type="submission" date="2021-01" db="EMBL/GenBank/DDBJ databases">
        <title>Genome sequence of Shewanella schlegeliana JCM 11561.</title>
        <authorList>
            <person name="Zhang H."/>
            <person name="Li C."/>
        </authorList>
    </citation>
    <scope>NUCLEOTIDE SEQUENCE [LARGE SCALE GENOMIC DNA]</scope>
    <source>
        <strain evidence="8 9">JCM 11561</strain>
    </source>
</reference>
<evidence type="ECO:0000256" key="1">
    <source>
        <dbReference type="ARBA" id="ARBA00008857"/>
    </source>
</evidence>
<accession>A0ABS1T1K8</accession>
<keyword evidence="9" id="KW-1185">Reference proteome</keyword>
<dbReference type="Gene3D" id="1.10.150.130">
    <property type="match status" value="1"/>
</dbReference>
<gene>
    <name evidence="8" type="ORF">JMA39_11230</name>
</gene>
<evidence type="ECO:0000259" key="7">
    <source>
        <dbReference type="PROSITE" id="PS51900"/>
    </source>
</evidence>